<protein>
    <submittedName>
        <fullName evidence="2">Uncharacterized protein</fullName>
    </submittedName>
</protein>
<sequence>MSSAGAGASTKAQPDKIQSIIETRPVKFHIQTGGAKYACEIHPNRPTYERVKASSTSITSASSTSSASTTSSK</sequence>
<proteinExistence type="predicted"/>
<evidence type="ECO:0000313" key="2">
    <source>
        <dbReference type="EMBL" id="KAJ9149020.1"/>
    </source>
</evidence>
<dbReference type="Proteomes" id="UP001174694">
    <property type="component" value="Unassembled WGS sequence"/>
</dbReference>
<feature type="region of interest" description="Disordered" evidence="1">
    <location>
        <begin position="48"/>
        <end position="73"/>
    </location>
</feature>
<organism evidence="2 3">
    <name type="scientific">Pleurostoma richardsiae</name>
    <dbReference type="NCBI Taxonomy" id="41990"/>
    <lineage>
        <taxon>Eukaryota</taxon>
        <taxon>Fungi</taxon>
        <taxon>Dikarya</taxon>
        <taxon>Ascomycota</taxon>
        <taxon>Pezizomycotina</taxon>
        <taxon>Sordariomycetes</taxon>
        <taxon>Sordariomycetidae</taxon>
        <taxon>Calosphaeriales</taxon>
        <taxon>Pleurostomataceae</taxon>
        <taxon>Pleurostoma</taxon>
    </lineage>
</organism>
<comment type="caution">
    <text evidence="2">The sequence shown here is derived from an EMBL/GenBank/DDBJ whole genome shotgun (WGS) entry which is preliminary data.</text>
</comment>
<name>A0AA38RJ45_9PEZI</name>
<accession>A0AA38RJ45</accession>
<keyword evidence="3" id="KW-1185">Reference proteome</keyword>
<dbReference type="EMBL" id="JANBVO010000011">
    <property type="protein sequence ID" value="KAJ9149020.1"/>
    <property type="molecule type" value="Genomic_DNA"/>
</dbReference>
<feature type="compositionally biased region" description="Low complexity" evidence="1">
    <location>
        <begin position="53"/>
        <end position="73"/>
    </location>
</feature>
<gene>
    <name evidence="2" type="ORF">NKR23_g4475</name>
</gene>
<evidence type="ECO:0000256" key="1">
    <source>
        <dbReference type="SAM" id="MobiDB-lite"/>
    </source>
</evidence>
<dbReference type="AlphaFoldDB" id="A0AA38RJ45"/>
<evidence type="ECO:0000313" key="3">
    <source>
        <dbReference type="Proteomes" id="UP001174694"/>
    </source>
</evidence>
<reference evidence="2" key="1">
    <citation type="submission" date="2022-07" db="EMBL/GenBank/DDBJ databases">
        <title>Fungi with potential for degradation of polypropylene.</title>
        <authorList>
            <person name="Gostincar C."/>
        </authorList>
    </citation>
    <scope>NUCLEOTIDE SEQUENCE</scope>
    <source>
        <strain evidence="2">EXF-13308</strain>
    </source>
</reference>